<feature type="domain" description="SSD" evidence="8">
    <location>
        <begin position="260"/>
        <end position="355"/>
    </location>
</feature>
<dbReference type="GO" id="GO:0005886">
    <property type="term" value="C:plasma membrane"/>
    <property type="evidence" value="ECO:0007669"/>
    <property type="project" value="UniProtKB-SubCell"/>
</dbReference>
<keyword evidence="5 7" id="KW-1133">Transmembrane helix</keyword>
<accession>A0A3T1D9K5</accession>
<organism evidence="9 10">
    <name type="scientific">Cohnella abietis</name>
    <dbReference type="NCBI Taxonomy" id="2507935"/>
    <lineage>
        <taxon>Bacteria</taxon>
        <taxon>Bacillati</taxon>
        <taxon>Bacillota</taxon>
        <taxon>Bacilli</taxon>
        <taxon>Bacillales</taxon>
        <taxon>Paenibacillaceae</taxon>
        <taxon>Cohnella</taxon>
    </lineage>
</organism>
<dbReference type="InterPro" id="IPR000731">
    <property type="entry name" value="SSD"/>
</dbReference>
<feature type="transmembrane region" description="Helical" evidence="7">
    <location>
        <begin position="562"/>
        <end position="579"/>
    </location>
</feature>
<evidence type="ECO:0000256" key="4">
    <source>
        <dbReference type="ARBA" id="ARBA00022692"/>
    </source>
</evidence>
<feature type="transmembrane region" description="Helical" evidence="7">
    <location>
        <begin position="665"/>
        <end position="686"/>
    </location>
</feature>
<evidence type="ECO:0000256" key="6">
    <source>
        <dbReference type="ARBA" id="ARBA00023136"/>
    </source>
</evidence>
<dbReference type="EMBL" id="AP019400">
    <property type="protein sequence ID" value="BBI34777.1"/>
    <property type="molecule type" value="Genomic_DNA"/>
</dbReference>
<evidence type="ECO:0000313" key="9">
    <source>
        <dbReference type="EMBL" id="BBI34777.1"/>
    </source>
</evidence>
<feature type="transmembrane region" description="Helical" evidence="7">
    <location>
        <begin position="623"/>
        <end position="644"/>
    </location>
</feature>
<evidence type="ECO:0000256" key="5">
    <source>
        <dbReference type="ARBA" id="ARBA00022989"/>
    </source>
</evidence>
<name>A0A3T1D9K5_9BACL</name>
<keyword evidence="10" id="KW-1185">Reference proteome</keyword>
<keyword evidence="6 7" id="KW-0472">Membrane</keyword>
<evidence type="ECO:0000256" key="2">
    <source>
        <dbReference type="ARBA" id="ARBA00010157"/>
    </source>
</evidence>
<dbReference type="KEGG" id="cohn:KCTCHS21_41760"/>
<keyword evidence="3" id="KW-1003">Cell membrane</keyword>
<sequence length="740" mass="80172">MHENRGLTKWVAGKRSKWVTLIVWILAAGLLSALLPSVKKEEINNAPNLKSSKPSVQADVISEREFPSGSDIPALLVWHRAGGLTDSDLTKVQELTGQLSESPAPYQTSIPPLHQLPLAAIKAELSKDGSTLVTPVFFGKQDDVDQLKEGITQIKKRIGELFGKDPFAVSKDSSDQLSVRVTGPVGIQIDATGLFKNADVSLLVGTVLLVLILLLLIYRSPILAFLPLVAVGFAYGVINPILGWMAHEGWIVVDAQAISIMTVLLFGAGTDYCLFLISRFRQLLKVERDRGKALLGAITGSSGAIAMSGLTVVLALLALLVAEYGAYHRFAAPFSIAIFIMGIASLTLVPALLAIIGRASFYPFVPRTPEMQQERAKKKGKSTSIVTNKQPRNWVGRTVVSKPWLIVTISIVVLGGLAVFTTQIKFTYDIMSSFPKTMESREGFATIGEKFSPGELAPAKVIIDTQGKSVALGEALASLPFISEVSEPQKGQHNAQIVAYDVQFNVNPYSLEALKHIPDLHTAAEQALVAAGVSSPDDRTWVAGQTAEQYDTKITGERDTKLIIPLVIGLITLLLLVYLRSIVATLYLVLTVILSYFSALGLGWLIVHYVFGADAIQGSIPLYSFVFLVALGEDYNIFMISSIWQKRKHMPLKQAIKEGVGETGAVITSAGLILAGTFAVLATLPIQVLVQFGVITAIGVLLDTFVVRPFLVPAITLLLGRWSFWPGKFEEVKEPVRVVK</sequence>
<feature type="transmembrane region" description="Helical" evidence="7">
    <location>
        <begin position="404"/>
        <end position="424"/>
    </location>
</feature>
<feature type="transmembrane region" description="Helical" evidence="7">
    <location>
        <begin position="586"/>
        <end position="611"/>
    </location>
</feature>
<dbReference type="PANTHER" id="PTHR33406:SF6">
    <property type="entry name" value="MEMBRANE PROTEIN YDGH-RELATED"/>
    <property type="match status" value="1"/>
</dbReference>
<dbReference type="InterPro" id="IPR004869">
    <property type="entry name" value="MMPL_dom"/>
</dbReference>
<dbReference type="SUPFAM" id="SSF82866">
    <property type="entry name" value="Multidrug efflux transporter AcrB transmembrane domain"/>
    <property type="match status" value="2"/>
</dbReference>
<reference evidence="9 10" key="1">
    <citation type="submission" date="2019-01" db="EMBL/GenBank/DDBJ databases">
        <title>Complete genome sequence of Cohnella hallensis HS21 isolated from Korean fir (Abies koreana) rhizospheric soil.</title>
        <authorList>
            <person name="Jiang L."/>
            <person name="Kang S.W."/>
            <person name="Kim S."/>
            <person name="Jung J."/>
            <person name="Kim C.Y."/>
            <person name="Kim D.H."/>
            <person name="Kim S.W."/>
            <person name="Lee J."/>
        </authorList>
    </citation>
    <scope>NUCLEOTIDE SEQUENCE [LARGE SCALE GENOMIC DNA]</scope>
    <source>
        <strain evidence="9 10">HS21</strain>
    </source>
</reference>
<comment type="similarity">
    <text evidence="2">Belongs to the resistance-nodulation-cell division (RND) (TC 2.A.6) family. MmpL subfamily.</text>
</comment>
<comment type="subcellular location">
    <subcellularLocation>
        <location evidence="1">Cell membrane</location>
        <topology evidence="1">Multi-pass membrane protein</topology>
    </subcellularLocation>
</comment>
<dbReference type="InterPro" id="IPR050545">
    <property type="entry name" value="Mycobact_MmpL"/>
</dbReference>
<gene>
    <name evidence="9" type="ORF">KCTCHS21_41760</name>
</gene>
<feature type="transmembrane region" description="Helical" evidence="7">
    <location>
        <begin position="298"/>
        <end position="322"/>
    </location>
</feature>
<dbReference type="Pfam" id="PF03176">
    <property type="entry name" value="MMPL"/>
    <property type="match status" value="2"/>
</dbReference>
<feature type="transmembrane region" description="Helical" evidence="7">
    <location>
        <begin position="257"/>
        <end position="277"/>
    </location>
</feature>
<feature type="transmembrane region" description="Helical" evidence="7">
    <location>
        <begin position="200"/>
        <end position="218"/>
    </location>
</feature>
<dbReference type="AlphaFoldDB" id="A0A3T1D9K5"/>
<dbReference type="RefSeq" id="WP_130612652.1">
    <property type="nucleotide sequence ID" value="NZ_AP019400.1"/>
</dbReference>
<dbReference type="PROSITE" id="PS50156">
    <property type="entry name" value="SSD"/>
    <property type="match status" value="2"/>
</dbReference>
<feature type="transmembrane region" description="Helical" evidence="7">
    <location>
        <begin position="225"/>
        <end position="245"/>
    </location>
</feature>
<evidence type="ECO:0000256" key="1">
    <source>
        <dbReference type="ARBA" id="ARBA00004651"/>
    </source>
</evidence>
<evidence type="ECO:0000313" key="10">
    <source>
        <dbReference type="Proteomes" id="UP000289856"/>
    </source>
</evidence>
<proteinExistence type="inferred from homology"/>
<evidence type="ECO:0000259" key="8">
    <source>
        <dbReference type="PROSITE" id="PS50156"/>
    </source>
</evidence>
<dbReference type="OrthoDB" id="2365435at2"/>
<feature type="transmembrane region" description="Helical" evidence="7">
    <location>
        <begin position="21"/>
        <end position="38"/>
    </location>
</feature>
<evidence type="ECO:0000256" key="7">
    <source>
        <dbReference type="SAM" id="Phobius"/>
    </source>
</evidence>
<evidence type="ECO:0000256" key="3">
    <source>
        <dbReference type="ARBA" id="ARBA00022475"/>
    </source>
</evidence>
<feature type="domain" description="SSD" evidence="8">
    <location>
        <begin position="589"/>
        <end position="717"/>
    </location>
</feature>
<keyword evidence="4 7" id="KW-0812">Transmembrane</keyword>
<dbReference type="PANTHER" id="PTHR33406">
    <property type="entry name" value="MEMBRANE PROTEIN MJ1562-RELATED"/>
    <property type="match status" value="1"/>
</dbReference>
<feature type="transmembrane region" description="Helical" evidence="7">
    <location>
        <begin position="334"/>
        <end position="357"/>
    </location>
</feature>
<dbReference type="Gene3D" id="1.20.1640.10">
    <property type="entry name" value="Multidrug efflux transporter AcrB transmembrane domain"/>
    <property type="match status" value="2"/>
</dbReference>
<feature type="transmembrane region" description="Helical" evidence="7">
    <location>
        <begin position="692"/>
        <end position="719"/>
    </location>
</feature>
<dbReference type="Proteomes" id="UP000289856">
    <property type="component" value="Chromosome"/>
</dbReference>
<protein>
    <submittedName>
        <fullName evidence="9">Membrane protein</fullName>
    </submittedName>
</protein>